<dbReference type="InterPro" id="IPR015855">
    <property type="entry name" value="ABC_transpr_MalK-like"/>
</dbReference>
<keyword evidence="4" id="KW-0547">Nucleotide-binding</keyword>
<dbReference type="InterPro" id="IPR008995">
    <property type="entry name" value="Mo/tungstate-bd_C_term_dom"/>
</dbReference>
<comment type="subcellular location">
    <subcellularLocation>
        <location evidence="1">Cell inner membrane</location>
        <topology evidence="1">Peripheral membrane protein</topology>
    </subcellularLocation>
</comment>
<dbReference type="InterPro" id="IPR017871">
    <property type="entry name" value="ABC_transporter-like_CS"/>
</dbReference>
<dbReference type="FunFam" id="3.40.50.300:FF:000042">
    <property type="entry name" value="Maltose/maltodextrin ABC transporter, ATP-binding protein"/>
    <property type="match status" value="1"/>
</dbReference>
<dbReference type="GO" id="GO:0005524">
    <property type="term" value="F:ATP binding"/>
    <property type="evidence" value="ECO:0007669"/>
    <property type="project" value="UniProtKB-KW"/>
</dbReference>
<dbReference type="InterPro" id="IPR003593">
    <property type="entry name" value="AAA+_ATPase"/>
</dbReference>
<dbReference type="Gene3D" id="2.40.50.100">
    <property type="match status" value="1"/>
</dbReference>
<dbReference type="InterPro" id="IPR040582">
    <property type="entry name" value="OB_MalK-like"/>
</dbReference>
<keyword evidence="5" id="KW-0067">ATP-binding</keyword>
<name>A0A1I4VZ01_9HYPH</name>
<protein>
    <recommendedName>
        <fullName evidence="6">ABC transporter domain-containing protein</fullName>
    </recommendedName>
</protein>
<comment type="similarity">
    <text evidence="2">Belongs to the ABC transporter superfamily.</text>
</comment>
<dbReference type="CDD" id="cd03301">
    <property type="entry name" value="ABC_MalK_N"/>
    <property type="match status" value="1"/>
</dbReference>
<dbReference type="GO" id="GO:0008643">
    <property type="term" value="P:carbohydrate transport"/>
    <property type="evidence" value="ECO:0007669"/>
    <property type="project" value="InterPro"/>
</dbReference>
<organism evidence="7 8">
    <name type="scientific">Pleomorphomonas diazotrophica</name>
    <dbReference type="NCBI Taxonomy" id="1166257"/>
    <lineage>
        <taxon>Bacteria</taxon>
        <taxon>Pseudomonadati</taxon>
        <taxon>Pseudomonadota</taxon>
        <taxon>Alphaproteobacteria</taxon>
        <taxon>Hyphomicrobiales</taxon>
        <taxon>Pleomorphomonadaceae</taxon>
        <taxon>Pleomorphomonas</taxon>
    </lineage>
</organism>
<dbReference type="PROSITE" id="PS50893">
    <property type="entry name" value="ABC_TRANSPORTER_2"/>
    <property type="match status" value="1"/>
</dbReference>
<dbReference type="RefSeq" id="WP_101290341.1">
    <property type="nucleotide sequence ID" value="NZ_FOUQ01000014.1"/>
</dbReference>
<evidence type="ECO:0000313" key="7">
    <source>
        <dbReference type="EMBL" id="PKR88273.1"/>
    </source>
</evidence>
<reference evidence="7 8" key="1">
    <citation type="submission" date="2017-12" db="EMBL/GenBank/DDBJ databases">
        <title>Anaerobic carbon monoxide metabolism by Pleomorphomonas carboxyditropha sp. nov., a new mesophilic hydrogenogenic carboxidotroph.</title>
        <authorList>
            <person name="Esquivel-Elizondo S."/>
            <person name="Krajmalnik-Brown R."/>
        </authorList>
    </citation>
    <scope>NUCLEOTIDE SEQUENCE [LARGE SCALE GENOMIC DNA]</scope>
    <source>
        <strain evidence="7 8">R5-392</strain>
    </source>
</reference>
<dbReference type="Gene3D" id="2.40.50.140">
    <property type="entry name" value="Nucleic acid-binding proteins"/>
    <property type="match status" value="1"/>
</dbReference>
<evidence type="ECO:0000256" key="2">
    <source>
        <dbReference type="ARBA" id="ARBA00005417"/>
    </source>
</evidence>
<dbReference type="GO" id="GO:0016887">
    <property type="term" value="F:ATP hydrolysis activity"/>
    <property type="evidence" value="ECO:0007669"/>
    <property type="project" value="InterPro"/>
</dbReference>
<dbReference type="PANTHER" id="PTHR43875">
    <property type="entry name" value="MALTODEXTRIN IMPORT ATP-BINDING PROTEIN MSMX"/>
    <property type="match status" value="1"/>
</dbReference>
<dbReference type="GO" id="GO:0055052">
    <property type="term" value="C:ATP-binding cassette (ABC) transporter complex, substrate-binding subunit-containing"/>
    <property type="evidence" value="ECO:0007669"/>
    <property type="project" value="TreeGrafter"/>
</dbReference>
<dbReference type="GO" id="GO:0140359">
    <property type="term" value="F:ABC-type transporter activity"/>
    <property type="evidence" value="ECO:0007669"/>
    <property type="project" value="InterPro"/>
</dbReference>
<dbReference type="SUPFAM" id="SSF50331">
    <property type="entry name" value="MOP-like"/>
    <property type="match status" value="1"/>
</dbReference>
<dbReference type="Pfam" id="PF17912">
    <property type="entry name" value="OB_MalK"/>
    <property type="match status" value="1"/>
</dbReference>
<evidence type="ECO:0000313" key="8">
    <source>
        <dbReference type="Proteomes" id="UP000233491"/>
    </source>
</evidence>
<evidence type="ECO:0000256" key="4">
    <source>
        <dbReference type="ARBA" id="ARBA00022741"/>
    </source>
</evidence>
<dbReference type="NCBIfam" id="NF008653">
    <property type="entry name" value="PRK11650.1"/>
    <property type="match status" value="1"/>
</dbReference>
<dbReference type="Proteomes" id="UP000233491">
    <property type="component" value="Unassembled WGS sequence"/>
</dbReference>
<evidence type="ECO:0000256" key="3">
    <source>
        <dbReference type="ARBA" id="ARBA00022448"/>
    </source>
</evidence>
<dbReference type="InterPro" id="IPR012340">
    <property type="entry name" value="NA-bd_OB-fold"/>
</dbReference>
<evidence type="ECO:0000256" key="1">
    <source>
        <dbReference type="ARBA" id="ARBA00004417"/>
    </source>
</evidence>
<keyword evidence="3" id="KW-0813">Transport</keyword>
<dbReference type="Pfam" id="PF00005">
    <property type="entry name" value="ABC_tran"/>
    <property type="match status" value="1"/>
</dbReference>
<accession>A0A1I4VZ01</accession>
<dbReference type="InterPro" id="IPR027417">
    <property type="entry name" value="P-loop_NTPase"/>
</dbReference>
<dbReference type="OrthoDB" id="7817850at2"/>
<dbReference type="EMBL" id="PJNW01000013">
    <property type="protein sequence ID" value="PKR88273.1"/>
    <property type="molecule type" value="Genomic_DNA"/>
</dbReference>
<dbReference type="InterPro" id="IPR003439">
    <property type="entry name" value="ABC_transporter-like_ATP-bd"/>
</dbReference>
<dbReference type="InterPro" id="IPR047641">
    <property type="entry name" value="ABC_transpr_MalK/UgpC-like"/>
</dbReference>
<evidence type="ECO:0000256" key="5">
    <source>
        <dbReference type="ARBA" id="ARBA00022840"/>
    </source>
</evidence>
<dbReference type="Gene3D" id="3.40.50.300">
    <property type="entry name" value="P-loop containing nucleotide triphosphate hydrolases"/>
    <property type="match status" value="1"/>
</dbReference>
<feature type="domain" description="ABC transporter" evidence="6">
    <location>
        <begin position="4"/>
        <end position="234"/>
    </location>
</feature>
<dbReference type="PROSITE" id="PS00211">
    <property type="entry name" value="ABC_TRANSPORTER_1"/>
    <property type="match status" value="1"/>
</dbReference>
<evidence type="ECO:0000259" key="6">
    <source>
        <dbReference type="PROSITE" id="PS50893"/>
    </source>
</evidence>
<keyword evidence="8" id="KW-1185">Reference proteome</keyword>
<sequence length="352" mass="38364">MNQIEIQHLNKNYGALQVLHDISLDIPVGAFVALVGPSGCGKSTLLRTIAGLETITSGTIKVAGEVVNDKAPRERDLAMVFQSYALYPHMTVEQNMSYSLRLRRRPKAEIDERVGEAARILGLEKLLKRRPKQLSGGQRQRVAMGRAIVRKPKVFLFDEPLSNLDAALRVQMRSEIRKLHKNLGATSVYVTHDQIEAMTMADLIVVLHDGRIEQIGRPLDLYRRPANRFVAGFIGSPAMNFVPAEVTADGLAVAIGAGALLRIPRAQEPGRKVLAGLRPEHLRLDGSGEQLSGVAEIVEGTGSMTFIEARVGDELLNIAHAGTFEIEAGAPLTLGIASEDIYLFDPDTGRAL</sequence>
<dbReference type="AlphaFoldDB" id="A0A1I4VZ01"/>
<dbReference type="SUPFAM" id="SSF52540">
    <property type="entry name" value="P-loop containing nucleoside triphosphate hydrolases"/>
    <property type="match status" value="1"/>
</dbReference>
<comment type="caution">
    <text evidence="7">The sequence shown here is derived from an EMBL/GenBank/DDBJ whole genome shotgun (WGS) entry which is preliminary data.</text>
</comment>
<dbReference type="PANTHER" id="PTHR43875:SF1">
    <property type="entry name" value="OSMOPROTECTIVE COMPOUNDS UPTAKE ATP-BINDING PROTEIN GGTA"/>
    <property type="match status" value="1"/>
</dbReference>
<dbReference type="SMART" id="SM00382">
    <property type="entry name" value="AAA"/>
    <property type="match status" value="1"/>
</dbReference>
<gene>
    <name evidence="7" type="ORF">CXZ10_15885</name>
</gene>
<proteinExistence type="inferred from homology"/>